<organism evidence="1 2">
    <name type="scientific">Aspergillus sydowii CBS 593.65</name>
    <dbReference type="NCBI Taxonomy" id="1036612"/>
    <lineage>
        <taxon>Eukaryota</taxon>
        <taxon>Fungi</taxon>
        <taxon>Dikarya</taxon>
        <taxon>Ascomycota</taxon>
        <taxon>Pezizomycotina</taxon>
        <taxon>Eurotiomycetes</taxon>
        <taxon>Eurotiomycetidae</taxon>
        <taxon>Eurotiales</taxon>
        <taxon>Aspergillaceae</taxon>
        <taxon>Aspergillus</taxon>
        <taxon>Aspergillus subgen. Nidulantes</taxon>
    </lineage>
</organism>
<dbReference type="AlphaFoldDB" id="A0A1L9TPX5"/>
<gene>
    <name evidence="1" type="ORF">ASPSYDRAFT_1173145</name>
</gene>
<dbReference type="GeneID" id="63756342"/>
<reference evidence="2" key="1">
    <citation type="journal article" date="2017" name="Genome Biol.">
        <title>Comparative genomics reveals high biological diversity and specific adaptations in the industrially and medically important fungal genus Aspergillus.</title>
        <authorList>
            <person name="de Vries R.P."/>
            <person name="Riley R."/>
            <person name="Wiebenga A."/>
            <person name="Aguilar-Osorio G."/>
            <person name="Amillis S."/>
            <person name="Uchima C.A."/>
            <person name="Anderluh G."/>
            <person name="Asadollahi M."/>
            <person name="Askin M."/>
            <person name="Barry K."/>
            <person name="Battaglia E."/>
            <person name="Bayram O."/>
            <person name="Benocci T."/>
            <person name="Braus-Stromeyer S.A."/>
            <person name="Caldana C."/>
            <person name="Canovas D."/>
            <person name="Cerqueira G.C."/>
            <person name="Chen F."/>
            <person name="Chen W."/>
            <person name="Choi C."/>
            <person name="Clum A."/>
            <person name="Dos Santos R.A."/>
            <person name="Damasio A.R."/>
            <person name="Diallinas G."/>
            <person name="Emri T."/>
            <person name="Fekete E."/>
            <person name="Flipphi M."/>
            <person name="Freyberg S."/>
            <person name="Gallo A."/>
            <person name="Gournas C."/>
            <person name="Habgood R."/>
            <person name="Hainaut M."/>
            <person name="Harispe M.L."/>
            <person name="Henrissat B."/>
            <person name="Hilden K.S."/>
            <person name="Hope R."/>
            <person name="Hossain A."/>
            <person name="Karabika E."/>
            <person name="Karaffa L."/>
            <person name="Karanyi Z."/>
            <person name="Krasevec N."/>
            <person name="Kuo A."/>
            <person name="Kusch H."/>
            <person name="LaButti K."/>
            <person name="Lagendijk E.L."/>
            <person name="Lapidus A."/>
            <person name="Levasseur A."/>
            <person name="Lindquist E."/>
            <person name="Lipzen A."/>
            <person name="Logrieco A.F."/>
            <person name="MacCabe A."/>
            <person name="Maekelae M.R."/>
            <person name="Malavazi I."/>
            <person name="Melin P."/>
            <person name="Meyer V."/>
            <person name="Mielnichuk N."/>
            <person name="Miskei M."/>
            <person name="Molnar A.P."/>
            <person name="Mule G."/>
            <person name="Ngan C.Y."/>
            <person name="Orejas M."/>
            <person name="Orosz E."/>
            <person name="Ouedraogo J.P."/>
            <person name="Overkamp K.M."/>
            <person name="Park H.-S."/>
            <person name="Perrone G."/>
            <person name="Piumi F."/>
            <person name="Punt P.J."/>
            <person name="Ram A.F."/>
            <person name="Ramon A."/>
            <person name="Rauscher S."/>
            <person name="Record E."/>
            <person name="Riano-Pachon D.M."/>
            <person name="Robert V."/>
            <person name="Roehrig J."/>
            <person name="Ruller R."/>
            <person name="Salamov A."/>
            <person name="Salih N.S."/>
            <person name="Samson R.A."/>
            <person name="Sandor E."/>
            <person name="Sanguinetti M."/>
            <person name="Schuetze T."/>
            <person name="Sepcic K."/>
            <person name="Shelest E."/>
            <person name="Sherlock G."/>
            <person name="Sophianopoulou V."/>
            <person name="Squina F.M."/>
            <person name="Sun H."/>
            <person name="Susca A."/>
            <person name="Todd R.B."/>
            <person name="Tsang A."/>
            <person name="Unkles S.E."/>
            <person name="van de Wiele N."/>
            <person name="van Rossen-Uffink D."/>
            <person name="Oliveira J.V."/>
            <person name="Vesth T.C."/>
            <person name="Visser J."/>
            <person name="Yu J.-H."/>
            <person name="Zhou M."/>
            <person name="Andersen M.R."/>
            <person name="Archer D.B."/>
            <person name="Baker S.E."/>
            <person name="Benoit I."/>
            <person name="Brakhage A.A."/>
            <person name="Braus G.H."/>
            <person name="Fischer R."/>
            <person name="Frisvad J.C."/>
            <person name="Goldman G.H."/>
            <person name="Houbraken J."/>
            <person name="Oakley B."/>
            <person name="Pocsi I."/>
            <person name="Scazzocchio C."/>
            <person name="Seiboth B."/>
            <person name="vanKuyk P.A."/>
            <person name="Wortman J."/>
            <person name="Dyer P.S."/>
            <person name="Grigoriev I.V."/>
        </authorList>
    </citation>
    <scope>NUCLEOTIDE SEQUENCE [LARGE SCALE GENOMIC DNA]</scope>
    <source>
        <strain evidence="2">CBS 593.65</strain>
    </source>
</reference>
<sequence length="193" mass="22332">MASESTSNLREEAVCNPPSPSNLCQQCKALYNSKLQQLGPHSRKRYLVPENTTPLIIWTEKHDRPNDSHHASWHSGNEFKEPIYKNIGKHCSDRGRFFLKSKHEIVTQPDKHREPISLMIDISQKLADKLRENPDKVKALLFDLPQPYGCMWAYDLPSHASLARFQWFPESPTPLGDFWAVRYIKDKESCSIM</sequence>
<dbReference type="OrthoDB" id="10506492at2759"/>
<dbReference type="VEuPathDB" id="FungiDB:ASPSYDRAFT_1173145"/>
<dbReference type="Proteomes" id="UP000184356">
    <property type="component" value="Unassembled WGS sequence"/>
</dbReference>
<name>A0A1L9TPX5_9EURO</name>
<proteinExistence type="predicted"/>
<evidence type="ECO:0000313" key="1">
    <source>
        <dbReference type="EMBL" id="OJJ61445.1"/>
    </source>
</evidence>
<protein>
    <submittedName>
        <fullName evidence="1">Uncharacterized protein</fullName>
    </submittedName>
</protein>
<dbReference type="EMBL" id="KV878584">
    <property type="protein sequence ID" value="OJJ61445.1"/>
    <property type="molecule type" value="Genomic_DNA"/>
</dbReference>
<evidence type="ECO:0000313" key="2">
    <source>
        <dbReference type="Proteomes" id="UP000184356"/>
    </source>
</evidence>
<accession>A0A1L9TPX5</accession>
<keyword evidence="2" id="KW-1185">Reference proteome</keyword>
<dbReference type="RefSeq" id="XP_040705251.1">
    <property type="nucleotide sequence ID" value="XM_040840269.1"/>
</dbReference>